<gene>
    <name evidence="2" type="ORF">GCM10022419_132990</name>
</gene>
<feature type="compositionally biased region" description="Basic and acidic residues" evidence="1">
    <location>
        <begin position="63"/>
        <end position="72"/>
    </location>
</feature>
<dbReference type="Proteomes" id="UP001500630">
    <property type="component" value="Unassembled WGS sequence"/>
</dbReference>
<comment type="caution">
    <text evidence="2">The sequence shown here is derived from an EMBL/GenBank/DDBJ whole genome shotgun (WGS) entry which is preliminary data.</text>
</comment>
<organism evidence="2 3">
    <name type="scientific">Nonomuraea rosea</name>
    <dbReference type="NCBI Taxonomy" id="638574"/>
    <lineage>
        <taxon>Bacteria</taxon>
        <taxon>Bacillati</taxon>
        <taxon>Actinomycetota</taxon>
        <taxon>Actinomycetes</taxon>
        <taxon>Streptosporangiales</taxon>
        <taxon>Streptosporangiaceae</taxon>
        <taxon>Nonomuraea</taxon>
    </lineage>
</organism>
<reference evidence="3" key="1">
    <citation type="journal article" date="2019" name="Int. J. Syst. Evol. Microbiol.">
        <title>The Global Catalogue of Microorganisms (GCM) 10K type strain sequencing project: providing services to taxonomists for standard genome sequencing and annotation.</title>
        <authorList>
            <consortium name="The Broad Institute Genomics Platform"/>
            <consortium name="The Broad Institute Genome Sequencing Center for Infectious Disease"/>
            <person name="Wu L."/>
            <person name="Ma J."/>
        </authorList>
    </citation>
    <scope>NUCLEOTIDE SEQUENCE [LARGE SCALE GENOMIC DNA]</scope>
    <source>
        <strain evidence="3">JCM 17326</strain>
    </source>
</reference>
<accession>A0ABP7A4M7</accession>
<evidence type="ECO:0000313" key="3">
    <source>
        <dbReference type="Proteomes" id="UP001500630"/>
    </source>
</evidence>
<feature type="region of interest" description="Disordered" evidence="1">
    <location>
        <begin position="1"/>
        <end position="132"/>
    </location>
</feature>
<sequence length="153" mass="15626">MYSSPATPSGTGRSPASSTYRRQFAIGRPIGTDSPTSTPARTSNTQQPTTVSVGPYSFTTTDSGDRANHERTSPPGNASPPTTHVRPTSPTTDPASRLRCAGTTLTSPTPGRASASPSSLTTTAAPDTNGTHKLVTVRSKATDVCNGAPSPTP</sequence>
<dbReference type="EMBL" id="BAABDQ010000075">
    <property type="protein sequence ID" value="GAA3624818.1"/>
    <property type="molecule type" value="Genomic_DNA"/>
</dbReference>
<name>A0ABP7A4M7_9ACTN</name>
<proteinExistence type="predicted"/>
<feature type="compositionally biased region" description="Polar residues" evidence="1">
    <location>
        <begin position="33"/>
        <end position="62"/>
    </location>
</feature>
<feature type="compositionally biased region" description="Low complexity" evidence="1">
    <location>
        <begin position="113"/>
        <end position="128"/>
    </location>
</feature>
<protein>
    <submittedName>
        <fullName evidence="2">Uncharacterized protein</fullName>
    </submittedName>
</protein>
<feature type="compositionally biased region" description="Polar residues" evidence="1">
    <location>
        <begin position="74"/>
        <end position="94"/>
    </location>
</feature>
<feature type="compositionally biased region" description="Polar residues" evidence="1">
    <location>
        <begin position="1"/>
        <end position="21"/>
    </location>
</feature>
<keyword evidence="3" id="KW-1185">Reference proteome</keyword>
<evidence type="ECO:0000256" key="1">
    <source>
        <dbReference type="SAM" id="MobiDB-lite"/>
    </source>
</evidence>
<evidence type="ECO:0000313" key="2">
    <source>
        <dbReference type="EMBL" id="GAA3624818.1"/>
    </source>
</evidence>